<comment type="caution">
    <text evidence="8">The sequence shown here is derived from an EMBL/GenBank/DDBJ whole genome shotgun (WGS) entry which is preliminary data.</text>
</comment>
<dbReference type="Pfam" id="PF02518">
    <property type="entry name" value="HATPase_c"/>
    <property type="match status" value="1"/>
</dbReference>
<evidence type="ECO:0000259" key="7">
    <source>
        <dbReference type="PROSITE" id="PS50109"/>
    </source>
</evidence>
<dbReference type="SUPFAM" id="SSF55874">
    <property type="entry name" value="ATPase domain of HSP90 chaperone/DNA topoisomerase II/histidine kinase"/>
    <property type="match status" value="1"/>
</dbReference>
<keyword evidence="3" id="KW-0597">Phosphoprotein</keyword>
<protein>
    <recommendedName>
        <fullName evidence="2">histidine kinase</fullName>
        <ecNumber evidence="2">2.7.13.3</ecNumber>
    </recommendedName>
</protein>
<dbReference type="FunFam" id="3.30.565.10:FF:000006">
    <property type="entry name" value="Sensor histidine kinase WalK"/>
    <property type="match status" value="1"/>
</dbReference>
<evidence type="ECO:0000256" key="3">
    <source>
        <dbReference type="ARBA" id="ARBA00022553"/>
    </source>
</evidence>
<dbReference type="InterPro" id="IPR005467">
    <property type="entry name" value="His_kinase_dom"/>
</dbReference>
<dbReference type="Gene3D" id="3.30.450.20">
    <property type="entry name" value="PAS domain"/>
    <property type="match status" value="1"/>
</dbReference>
<organism evidence="8 9">
    <name type="scientific">Hymenobacter montanus</name>
    <dbReference type="NCBI Taxonomy" id="2771359"/>
    <lineage>
        <taxon>Bacteria</taxon>
        <taxon>Pseudomonadati</taxon>
        <taxon>Bacteroidota</taxon>
        <taxon>Cytophagia</taxon>
        <taxon>Cytophagales</taxon>
        <taxon>Hymenobacteraceae</taxon>
        <taxon>Hymenobacter</taxon>
    </lineage>
</organism>
<keyword evidence="9" id="KW-1185">Reference proteome</keyword>
<dbReference type="PANTHER" id="PTHR43711">
    <property type="entry name" value="TWO-COMPONENT HISTIDINE KINASE"/>
    <property type="match status" value="1"/>
</dbReference>
<gene>
    <name evidence="8" type="ORF">IC235_14385</name>
</gene>
<dbReference type="SUPFAM" id="SSF47384">
    <property type="entry name" value="Homodimeric domain of signal transducing histidine kinase"/>
    <property type="match status" value="1"/>
</dbReference>
<dbReference type="InterPro" id="IPR036890">
    <property type="entry name" value="HATPase_C_sf"/>
</dbReference>
<dbReference type="RefSeq" id="WP_191005890.1">
    <property type="nucleotide sequence ID" value="NZ_JACXAD010000016.1"/>
</dbReference>
<evidence type="ECO:0000313" key="8">
    <source>
        <dbReference type="EMBL" id="MBD2769078.1"/>
    </source>
</evidence>
<proteinExistence type="predicted"/>
<accession>A0A927BFP5</accession>
<dbReference type="Proteomes" id="UP000612233">
    <property type="component" value="Unassembled WGS sequence"/>
</dbReference>
<keyword evidence="4" id="KW-0808">Transferase</keyword>
<keyword evidence="6" id="KW-0902">Two-component regulatory system</keyword>
<dbReference type="InterPro" id="IPR003594">
    <property type="entry name" value="HATPase_dom"/>
</dbReference>
<dbReference type="InterPro" id="IPR035965">
    <property type="entry name" value="PAS-like_dom_sf"/>
</dbReference>
<dbReference type="CDD" id="cd00075">
    <property type="entry name" value="HATPase"/>
    <property type="match status" value="1"/>
</dbReference>
<dbReference type="InterPro" id="IPR004358">
    <property type="entry name" value="Sig_transdc_His_kin-like_C"/>
</dbReference>
<evidence type="ECO:0000256" key="2">
    <source>
        <dbReference type="ARBA" id="ARBA00012438"/>
    </source>
</evidence>
<evidence type="ECO:0000256" key="1">
    <source>
        <dbReference type="ARBA" id="ARBA00000085"/>
    </source>
</evidence>
<dbReference type="SMART" id="SM00387">
    <property type="entry name" value="HATPase_c"/>
    <property type="match status" value="1"/>
</dbReference>
<dbReference type="CDD" id="cd00130">
    <property type="entry name" value="PAS"/>
    <property type="match status" value="1"/>
</dbReference>
<reference evidence="8" key="1">
    <citation type="submission" date="2020-09" db="EMBL/GenBank/DDBJ databases">
        <authorList>
            <person name="Kim M.K."/>
        </authorList>
    </citation>
    <scope>NUCLEOTIDE SEQUENCE</scope>
    <source>
        <strain evidence="8">BT664</strain>
    </source>
</reference>
<dbReference type="InterPro" id="IPR000014">
    <property type="entry name" value="PAS"/>
</dbReference>
<dbReference type="InterPro" id="IPR036097">
    <property type="entry name" value="HisK_dim/P_sf"/>
</dbReference>
<dbReference type="EMBL" id="JACXAD010000016">
    <property type="protein sequence ID" value="MBD2769078.1"/>
    <property type="molecule type" value="Genomic_DNA"/>
</dbReference>
<dbReference type="InterPro" id="IPR050736">
    <property type="entry name" value="Sensor_HK_Regulatory"/>
</dbReference>
<comment type="catalytic activity">
    <reaction evidence="1">
        <text>ATP + protein L-histidine = ADP + protein N-phospho-L-histidine.</text>
        <dbReference type="EC" id="2.7.13.3"/>
    </reaction>
</comment>
<dbReference type="PROSITE" id="PS50109">
    <property type="entry name" value="HIS_KIN"/>
    <property type="match status" value="1"/>
</dbReference>
<evidence type="ECO:0000256" key="4">
    <source>
        <dbReference type="ARBA" id="ARBA00022679"/>
    </source>
</evidence>
<dbReference type="GO" id="GO:0000155">
    <property type="term" value="F:phosphorelay sensor kinase activity"/>
    <property type="evidence" value="ECO:0007669"/>
    <property type="project" value="InterPro"/>
</dbReference>
<sequence>MLDQLEVFHHLLAGSPTLFFVYSFSAKEVLYVNDAYERLFPPARRATVNADLLWLLSCLPTEDQAYALSCLTQLAQGEMHDDLLLRLQPQPDQPLRWLCVRAHRAVASDGQVLLCGTVQDVTVEQEYTRNADDFMAKKNTTLEILSHDLAGPFNMLNQLAGFFQERTQELHDPQLEKMVKVMQDTCRDSVNLIREFVDSEFTASANVQLKRARVDLAASLRQVMDTYQKSENLVAKRFSFSSTPAKVYVELDHNKFLQVMNNLLSNAIKFTHEGGHIAVTLEQQPQHVLVTVADDGIGIPEKLQPVLFDRFTKARRPGLRGEKTTGLGMSIIQTLVRLHNGTIWFESQENRGTTFYIKLPT</sequence>
<feature type="domain" description="Histidine kinase" evidence="7">
    <location>
        <begin position="144"/>
        <end position="361"/>
    </location>
</feature>
<evidence type="ECO:0000256" key="6">
    <source>
        <dbReference type="ARBA" id="ARBA00023012"/>
    </source>
</evidence>
<evidence type="ECO:0000256" key="5">
    <source>
        <dbReference type="ARBA" id="ARBA00022777"/>
    </source>
</evidence>
<dbReference type="PRINTS" id="PR00344">
    <property type="entry name" value="BCTRLSENSOR"/>
</dbReference>
<evidence type="ECO:0000313" key="9">
    <source>
        <dbReference type="Proteomes" id="UP000612233"/>
    </source>
</evidence>
<dbReference type="EC" id="2.7.13.3" evidence="2"/>
<keyword evidence="5 8" id="KW-0418">Kinase</keyword>
<dbReference type="SUPFAM" id="SSF55785">
    <property type="entry name" value="PYP-like sensor domain (PAS domain)"/>
    <property type="match status" value="1"/>
</dbReference>
<name>A0A927BFP5_9BACT</name>
<dbReference type="AlphaFoldDB" id="A0A927BFP5"/>
<dbReference type="Gene3D" id="3.30.565.10">
    <property type="entry name" value="Histidine kinase-like ATPase, C-terminal domain"/>
    <property type="match status" value="1"/>
</dbReference>
<dbReference type="PANTHER" id="PTHR43711:SF26">
    <property type="entry name" value="SENSOR HISTIDINE KINASE RCSC"/>
    <property type="match status" value="1"/>
</dbReference>